<reference evidence="1 2" key="1">
    <citation type="submission" date="2019-08" db="EMBL/GenBank/DDBJ databases">
        <title>Archangium and Cystobacter genomes.</title>
        <authorList>
            <person name="Chen I.-C.K."/>
            <person name="Wielgoss S."/>
        </authorList>
    </citation>
    <scope>NUCLEOTIDE SEQUENCE [LARGE SCALE GENOMIC DNA]</scope>
    <source>
        <strain evidence="1 2">Cbm 6</strain>
    </source>
</reference>
<evidence type="ECO:0000313" key="2">
    <source>
        <dbReference type="Proteomes" id="UP001611383"/>
    </source>
</evidence>
<evidence type="ECO:0000313" key="1">
    <source>
        <dbReference type="EMBL" id="WNG43572.1"/>
    </source>
</evidence>
<protein>
    <submittedName>
        <fullName evidence="1">DUF2378 family protein</fullName>
    </submittedName>
</protein>
<organism evidence="1 2">
    <name type="scientific">Archangium minus</name>
    <dbReference type="NCBI Taxonomy" id="83450"/>
    <lineage>
        <taxon>Bacteria</taxon>
        <taxon>Pseudomonadati</taxon>
        <taxon>Myxococcota</taxon>
        <taxon>Myxococcia</taxon>
        <taxon>Myxococcales</taxon>
        <taxon>Cystobacterineae</taxon>
        <taxon>Archangiaceae</taxon>
        <taxon>Archangium</taxon>
    </lineage>
</organism>
<dbReference type="RefSeq" id="WP_395814781.1">
    <property type="nucleotide sequence ID" value="NZ_CP043494.1"/>
</dbReference>
<dbReference type="Pfam" id="PF09536">
    <property type="entry name" value="DUF2378"/>
    <property type="match status" value="1"/>
</dbReference>
<keyword evidence="2" id="KW-1185">Reference proteome</keyword>
<dbReference type="EMBL" id="CP043494">
    <property type="protein sequence ID" value="WNG43572.1"/>
    <property type="molecule type" value="Genomic_DNA"/>
</dbReference>
<dbReference type="InterPro" id="IPR011751">
    <property type="entry name" value="Mxa_paralog_2265"/>
</dbReference>
<gene>
    <name evidence="1" type="ORF">F0U60_05225</name>
</gene>
<name>A0ABY9WL97_9BACT</name>
<accession>A0ABY9WL97</accession>
<dbReference type="NCBIfam" id="TIGR02265">
    <property type="entry name" value="Mxa_TIGR02265"/>
    <property type="match status" value="1"/>
</dbReference>
<proteinExistence type="predicted"/>
<sequence>MVFVQVVEGLLRYGVGGRVTLRLRERLRQVGLDLDRPLLPAYPVDQWKYCLHIIIEEMYPGMPREEAFGLLAAAHLEGYGRTLMGRALLRLLRLLGPRRTVHQMAQALRTSDNYTEVRLTQLEPTTYEMWMNSVLEAPGYAEALFVSFLRVSGAEEPRANIVRKEGEGTIYLLTWKER</sequence>
<dbReference type="Proteomes" id="UP001611383">
    <property type="component" value="Chromosome"/>
</dbReference>